<gene>
    <name evidence="1" type="ORF">HLX92_26980</name>
</gene>
<dbReference type="AlphaFoldDB" id="A0A8T3LIL2"/>
<evidence type="ECO:0000313" key="2">
    <source>
        <dbReference type="Proteomes" id="UP000523197"/>
    </source>
</evidence>
<dbReference type="GO" id="GO:0005975">
    <property type="term" value="P:carbohydrate metabolic process"/>
    <property type="evidence" value="ECO:0007669"/>
    <property type="project" value="InterPro"/>
</dbReference>
<dbReference type="SUPFAM" id="SSF48208">
    <property type="entry name" value="Six-hairpin glycosidases"/>
    <property type="match status" value="1"/>
</dbReference>
<reference evidence="1 2" key="1">
    <citation type="submission" date="2020-05" db="EMBL/GenBank/DDBJ databases">
        <title>Epidemiological investigations into extended-spectrum beta-lactam resistant Escherichia coli ST457 carried by Australian Silver gulls identified clonal lineages that cause ExPEC disease.</title>
        <authorList>
            <person name="Nesporova K."/>
            <person name="Wyrsch E.R."/>
            <person name="Valcek A."/>
            <person name="Bitar I."/>
            <person name="Chaw K."/>
            <person name="Harris P."/>
            <person name="Hrabak J."/>
            <person name="Djordjevic S.P."/>
            <person name="Dolejska M."/>
        </authorList>
    </citation>
    <scope>NUCLEOTIDE SEQUENCE [LARGE SCALE GENOMIC DNA]</scope>
    <source>
        <strain evidence="1 2">CE1966</strain>
    </source>
</reference>
<evidence type="ECO:0008006" key="3">
    <source>
        <dbReference type="Google" id="ProtNLM"/>
    </source>
</evidence>
<organism evidence="1 2">
    <name type="scientific">Escherichia coli</name>
    <dbReference type="NCBI Taxonomy" id="562"/>
    <lineage>
        <taxon>Bacteria</taxon>
        <taxon>Pseudomonadati</taxon>
        <taxon>Pseudomonadota</taxon>
        <taxon>Gammaproteobacteria</taxon>
        <taxon>Enterobacterales</taxon>
        <taxon>Enterobacteriaceae</taxon>
        <taxon>Escherichia</taxon>
    </lineage>
</organism>
<name>A0A8T3LIL2_ECOLX</name>
<accession>A0A8T3LIL2</accession>
<protein>
    <recommendedName>
        <fullName evidence="3">GH15-like domain-containing protein</fullName>
    </recommendedName>
</protein>
<dbReference type="EMBL" id="JABFNF010000403">
    <property type="protein sequence ID" value="MBA1889763.1"/>
    <property type="molecule type" value="Genomic_DNA"/>
</dbReference>
<sequence length="152" mass="17045">QNDALGLYLDLLIQAIDTDTINAEDWQKGDRLKSVALLIAYLDKANFYVMEDSGAWEEDARLNTFSVALVTSGLERLSNLLSKKDSVFVSDLLREAKANELDEPLSTTRLNHLIDKGYERITLQLDLGGESPGYLEKDKHYREADAALLNVI</sequence>
<comment type="caution">
    <text evidence="1">The sequence shown here is derived from an EMBL/GenBank/DDBJ whole genome shotgun (WGS) entry which is preliminary data.</text>
</comment>
<feature type="non-terminal residue" evidence="1">
    <location>
        <position position="1"/>
    </location>
</feature>
<feature type="non-terminal residue" evidence="1">
    <location>
        <position position="152"/>
    </location>
</feature>
<proteinExistence type="predicted"/>
<dbReference type="Proteomes" id="UP000523197">
    <property type="component" value="Unassembled WGS sequence"/>
</dbReference>
<dbReference type="InterPro" id="IPR008928">
    <property type="entry name" value="6-hairpin_glycosidase_sf"/>
</dbReference>
<evidence type="ECO:0000313" key="1">
    <source>
        <dbReference type="EMBL" id="MBA1889763.1"/>
    </source>
</evidence>